<comment type="caution">
    <text evidence="2">The sequence shown here is derived from an EMBL/GenBank/DDBJ whole genome shotgun (WGS) entry which is preliminary data.</text>
</comment>
<dbReference type="EMBL" id="JAMXMC010000013">
    <property type="protein sequence ID" value="MCO5978863.1"/>
    <property type="molecule type" value="Genomic_DNA"/>
</dbReference>
<dbReference type="RefSeq" id="WP_252771810.1">
    <property type="nucleotide sequence ID" value="NZ_JAMXMC010000013.1"/>
</dbReference>
<reference evidence="2 3" key="1">
    <citation type="submission" date="2022-06" db="EMBL/GenBank/DDBJ databases">
        <title>Ideonella sp. NS12-5 Genome sequencing and assembly.</title>
        <authorList>
            <person name="Jung Y."/>
        </authorList>
    </citation>
    <scope>NUCLEOTIDE SEQUENCE [LARGE SCALE GENOMIC DNA]</scope>
    <source>
        <strain evidence="2 3">NS12-5</strain>
    </source>
</reference>
<keyword evidence="3" id="KW-1185">Reference proteome</keyword>
<proteinExistence type="predicted"/>
<protein>
    <submittedName>
        <fullName evidence="2">DUF4123 domain-containing protein</fullName>
    </submittedName>
</protein>
<name>A0ABT1BRQ7_9BURK</name>
<dbReference type="Pfam" id="PF13503">
    <property type="entry name" value="DUF4123"/>
    <property type="match status" value="1"/>
</dbReference>
<accession>A0ABT1BRQ7</accession>
<evidence type="ECO:0000313" key="2">
    <source>
        <dbReference type="EMBL" id="MCO5978863.1"/>
    </source>
</evidence>
<gene>
    <name evidence="2" type="ORF">M0L44_19365</name>
</gene>
<dbReference type="InterPro" id="IPR025391">
    <property type="entry name" value="DUF4123"/>
</dbReference>
<sequence>MSAGRRGFGCTVFSEGMTMASAEQFPWKGIGLPDLAPESGDVQLVAMVDAAQVSSFSMLKWPWVRHAVLVEPLAEDRFNATPHLFELTDPQDIGRLAAKLKGQSQSHGALSVFVARRPISALAAAIRRRLDAVLPDGLDCMNRFFDGRVAPHVVAALTPDQRRSFCAFASQWWVVGPDLRWLSLETSEAEDGDPFDPPLRLNEFQQSKIIDACYPYALIEHFERTDEELLHRIPIERRYSVLANALRAAERYGLSDGPDAMLFCTLTMTRGERFFERADWQSALNRVQRGEMKLRDAMKAIP</sequence>
<feature type="domain" description="DUF4123" evidence="1">
    <location>
        <begin position="68"/>
        <end position="163"/>
    </location>
</feature>
<evidence type="ECO:0000259" key="1">
    <source>
        <dbReference type="Pfam" id="PF13503"/>
    </source>
</evidence>
<dbReference type="Proteomes" id="UP001204851">
    <property type="component" value="Unassembled WGS sequence"/>
</dbReference>
<evidence type="ECO:0000313" key="3">
    <source>
        <dbReference type="Proteomes" id="UP001204851"/>
    </source>
</evidence>
<organism evidence="2 3">
    <name type="scientific">Ideonella oryzae</name>
    <dbReference type="NCBI Taxonomy" id="2937441"/>
    <lineage>
        <taxon>Bacteria</taxon>
        <taxon>Pseudomonadati</taxon>
        <taxon>Pseudomonadota</taxon>
        <taxon>Betaproteobacteria</taxon>
        <taxon>Burkholderiales</taxon>
        <taxon>Sphaerotilaceae</taxon>
        <taxon>Ideonella</taxon>
    </lineage>
</organism>